<keyword evidence="3" id="KW-1185">Reference proteome</keyword>
<evidence type="ECO:0000313" key="2">
    <source>
        <dbReference type="EMBL" id="KAJ5183714.1"/>
    </source>
</evidence>
<sequence length="189" mass="20077">MDDLMFGAGIADEFTSGENRSCCASVESTDPPRNWTRANHHDEAVTQSPTIGSNTQETVAHDRDCGASWSLARPRSPTLNDLVRCDGQVRDFPASARAGPPICVPGPSPTKCGGSTGRGCCPTSSSSVTLRPAGTGSGKNNPRRNANGWQGHAALLPNDSMISPTYLHRAKHGPDGRDQSRPRTRTRTP</sequence>
<organism evidence="2 3">
    <name type="scientific">Penicillium capsulatum</name>
    <dbReference type="NCBI Taxonomy" id="69766"/>
    <lineage>
        <taxon>Eukaryota</taxon>
        <taxon>Fungi</taxon>
        <taxon>Dikarya</taxon>
        <taxon>Ascomycota</taxon>
        <taxon>Pezizomycotina</taxon>
        <taxon>Eurotiomycetes</taxon>
        <taxon>Eurotiomycetidae</taxon>
        <taxon>Eurotiales</taxon>
        <taxon>Aspergillaceae</taxon>
        <taxon>Penicillium</taxon>
    </lineage>
</organism>
<proteinExistence type="predicted"/>
<feature type="region of interest" description="Disordered" evidence="1">
    <location>
        <begin position="18"/>
        <end position="58"/>
    </location>
</feature>
<comment type="caution">
    <text evidence="2">The sequence shown here is derived from an EMBL/GenBank/DDBJ whole genome shotgun (WGS) entry which is preliminary data.</text>
</comment>
<gene>
    <name evidence="2" type="ORF">N7492_001330</name>
</gene>
<accession>A0A9W9M080</accession>
<dbReference type="Proteomes" id="UP001146351">
    <property type="component" value="Unassembled WGS sequence"/>
</dbReference>
<dbReference type="EMBL" id="JAPQKO010000001">
    <property type="protein sequence ID" value="KAJ5183714.1"/>
    <property type="molecule type" value="Genomic_DNA"/>
</dbReference>
<name>A0A9W9M080_9EURO</name>
<feature type="region of interest" description="Disordered" evidence="1">
    <location>
        <begin position="94"/>
        <end position="189"/>
    </location>
</feature>
<feature type="compositionally biased region" description="Polar residues" evidence="1">
    <location>
        <begin position="45"/>
        <end position="58"/>
    </location>
</feature>
<protein>
    <submittedName>
        <fullName evidence="2">Uncharacterized protein</fullName>
    </submittedName>
</protein>
<reference evidence="2" key="1">
    <citation type="submission" date="2022-11" db="EMBL/GenBank/DDBJ databases">
        <authorList>
            <person name="Petersen C."/>
        </authorList>
    </citation>
    <scope>NUCLEOTIDE SEQUENCE</scope>
    <source>
        <strain evidence="2">IBT 21917</strain>
    </source>
</reference>
<dbReference type="AlphaFoldDB" id="A0A9W9M080"/>
<evidence type="ECO:0000256" key="1">
    <source>
        <dbReference type="SAM" id="MobiDB-lite"/>
    </source>
</evidence>
<feature type="compositionally biased region" description="Basic and acidic residues" evidence="1">
    <location>
        <begin position="172"/>
        <end position="181"/>
    </location>
</feature>
<feature type="compositionally biased region" description="Polar residues" evidence="1">
    <location>
        <begin position="138"/>
        <end position="148"/>
    </location>
</feature>
<reference evidence="2" key="2">
    <citation type="journal article" date="2023" name="IMA Fungus">
        <title>Comparative genomic study of the Penicillium genus elucidates a diverse pangenome and 15 lateral gene transfer events.</title>
        <authorList>
            <person name="Petersen C."/>
            <person name="Sorensen T."/>
            <person name="Nielsen M.R."/>
            <person name="Sondergaard T.E."/>
            <person name="Sorensen J.L."/>
            <person name="Fitzpatrick D.A."/>
            <person name="Frisvad J.C."/>
            <person name="Nielsen K.L."/>
        </authorList>
    </citation>
    <scope>NUCLEOTIDE SEQUENCE</scope>
    <source>
        <strain evidence="2">IBT 21917</strain>
    </source>
</reference>
<evidence type="ECO:0000313" key="3">
    <source>
        <dbReference type="Proteomes" id="UP001146351"/>
    </source>
</evidence>